<dbReference type="InterPro" id="IPR029510">
    <property type="entry name" value="Ald_DH_CS_GLU"/>
</dbReference>
<dbReference type="Gene3D" id="3.40.605.10">
    <property type="entry name" value="Aldehyde Dehydrogenase, Chain A, domain 1"/>
    <property type="match status" value="1"/>
</dbReference>
<feature type="active site" evidence="4">
    <location>
        <position position="238"/>
    </location>
</feature>
<name>A0ABW5UTX2_9MICO</name>
<dbReference type="Pfam" id="PF00171">
    <property type="entry name" value="Aldedh"/>
    <property type="match status" value="1"/>
</dbReference>
<evidence type="ECO:0000256" key="3">
    <source>
        <dbReference type="PIRNR" id="PIRNR036492"/>
    </source>
</evidence>
<dbReference type="PROSITE" id="PS00687">
    <property type="entry name" value="ALDEHYDE_DEHYDR_GLU"/>
    <property type="match status" value="1"/>
</dbReference>
<dbReference type="InterPro" id="IPR016163">
    <property type="entry name" value="Ald_DH_C"/>
</dbReference>
<dbReference type="InterPro" id="IPR012394">
    <property type="entry name" value="Aldehyde_DH_NAD(P)"/>
</dbReference>
<keyword evidence="8" id="KW-1185">Reference proteome</keyword>
<evidence type="ECO:0000256" key="1">
    <source>
        <dbReference type="ARBA" id="ARBA00009986"/>
    </source>
</evidence>
<dbReference type="InterPro" id="IPR016160">
    <property type="entry name" value="Ald_DH_CS_CYS"/>
</dbReference>
<protein>
    <recommendedName>
        <fullName evidence="3">Aldehyde dehydrogenase</fullName>
    </recommendedName>
</protein>
<reference evidence="8" key="1">
    <citation type="journal article" date="2019" name="Int. J. Syst. Evol. Microbiol.">
        <title>The Global Catalogue of Microorganisms (GCM) 10K type strain sequencing project: providing services to taxonomists for standard genome sequencing and annotation.</title>
        <authorList>
            <consortium name="The Broad Institute Genomics Platform"/>
            <consortium name="The Broad Institute Genome Sequencing Center for Infectious Disease"/>
            <person name="Wu L."/>
            <person name="Ma J."/>
        </authorList>
    </citation>
    <scope>NUCLEOTIDE SEQUENCE [LARGE SCALE GENOMIC DNA]</scope>
    <source>
        <strain evidence="8">TISTR 1514</strain>
    </source>
</reference>
<dbReference type="InterPro" id="IPR016161">
    <property type="entry name" value="Ald_DH/histidinol_DH"/>
</dbReference>
<comment type="similarity">
    <text evidence="1 3 5">Belongs to the aldehyde dehydrogenase family.</text>
</comment>
<dbReference type="SUPFAM" id="SSF53720">
    <property type="entry name" value="ALDH-like"/>
    <property type="match status" value="1"/>
</dbReference>
<dbReference type="PROSITE" id="PS00070">
    <property type="entry name" value="ALDEHYDE_DEHYDR_CYS"/>
    <property type="match status" value="1"/>
</dbReference>
<accession>A0ABW5UTX2</accession>
<organism evidence="7 8">
    <name type="scientific">Gulosibacter faecalis</name>
    <dbReference type="NCBI Taxonomy" id="272240"/>
    <lineage>
        <taxon>Bacteria</taxon>
        <taxon>Bacillati</taxon>
        <taxon>Actinomycetota</taxon>
        <taxon>Actinomycetes</taxon>
        <taxon>Micrococcales</taxon>
        <taxon>Microbacteriaceae</taxon>
        <taxon>Gulosibacter</taxon>
    </lineage>
</organism>
<dbReference type="PIRSF" id="PIRSF036492">
    <property type="entry name" value="ALDH"/>
    <property type="match status" value="1"/>
</dbReference>
<dbReference type="Proteomes" id="UP001597492">
    <property type="component" value="Unassembled WGS sequence"/>
</dbReference>
<keyword evidence="2 3" id="KW-0560">Oxidoreductase</keyword>
<feature type="domain" description="Aldehyde dehydrogenase" evidence="6">
    <location>
        <begin position="5"/>
        <end position="455"/>
    </location>
</feature>
<sequence>MTTTETQATFDVRNPATGEVVGTYPRTTRDEVDATVARARAAAAWWSQLSYRDRAERLGAFRGAIARNFTDLTRVVHEETGKPTGEAALEIALILDHVAWAAKHARRVLGPQRRGSSLMSFHLGATVEYRPLGVVGVIGPWNFPVMTPLGSIAFALAAGNTVVFKPSEFTPGVGVWLAERFAEAVPEHPVLQVITGEGATGDALARSAIDKLAFTGSTRTAKRVMAAAAERLTPVVAECGGKDAFVVDYDADLDAAAEAAAWTSLANAGQICVGTERLYVHSSVYDEFAEKLAGIVNGVRAGAGGQLGPLTMPSQLEVVGRHVSEALAAGGRVRAGAVGEPDGQFVQPVVLEGVPESAAAVREETFGPTVTLAKFDDVDEVLRLVNATDYGLGGTVFGKRRANEIAAGMRSGMVSVNVALGFAQVPSTPFGGVGASGFGRIHGPEGLREFAYAHSVVRKRLPAPANFTSFGRTPRQDALLERFVHLMHDRAGRG</sequence>
<evidence type="ECO:0000256" key="4">
    <source>
        <dbReference type="PROSITE-ProRule" id="PRU10007"/>
    </source>
</evidence>
<dbReference type="PANTHER" id="PTHR11699">
    <property type="entry name" value="ALDEHYDE DEHYDROGENASE-RELATED"/>
    <property type="match status" value="1"/>
</dbReference>
<dbReference type="InterPro" id="IPR015590">
    <property type="entry name" value="Aldehyde_DH_dom"/>
</dbReference>
<evidence type="ECO:0000313" key="7">
    <source>
        <dbReference type="EMBL" id="MFD2757031.1"/>
    </source>
</evidence>
<evidence type="ECO:0000256" key="5">
    <source>
        <dbReference type="RuleBase" id="RU003345"/>
    </source>
</evidence>
<comment type="caution">
    <text evidence="7">The sequence shown here is derived from an EMBL/GenBank/DDBJ whole genome shotgun (WGS) entry which is preliminary data.</text>
</comment>
<dbReference type="RefSeq" id="WP_019618870.1">
    <property type="nucleotide sequence ID" value="NZ_JBHUNE010000001.1"/>
</dbReference>
<dbReference type="Gene3D" id="3.40.309.10">
    <property type="entry name" value="Aldehyde Dehydrogenase, Chain A, domain 2"/>
    <property type="match status" value="1"/>
</dbReference>
<evidence type="ECO:0000313" key="8">
    <source>
        <dbReference type="Proteomes" id="UP001597492"/>
    </source>
</evidence>
<proteinExistence type="inferred from homology"/>
<evidence type="ECO:0000256" key="2">
    <source>
        <dbReference type="ARBA" id="ARBA00023002"/>
    </source>
</evidence>
<gene>
    <name evidence="7" type="ORF">ACFSW7_01405</name>
</gene>
<dbReference type="InterPro" id="IPR016162">
    <property type="entry name" value="Ald_DH_N"/>
</dbReference>
<dbReference type="EMBL" id="JBHUNE010000001">
    <property type="protein sequence ID" value="MFD2757031.1"/>
    <property type="molecule type" value="Genomic_DNA"/>
</dbReference>
<evidence type="ECO:0000259" key="6">
    <source>
        <dbReference type="Pfam" id="PF00171"/>
    </source>
</evidence>
<dbReference type="CDD" id="cd07099">
    <property type="entry name" value="ALDH_DDALDH"/>
    <property type="match status" value="1"/>
</dbReference>